<dbReference type="Pfam" id="PF18895">
    <property type="entry name" value="T4SS_pilin"/>
    <property type="match status" value="1"/>
</dbReference>
<dbReference type="STRING" id="1802485.A2V97_03455"/>
<dbReference type="Proteomes" id="UP000177382">
    <property type="component" value="Unassembled WGS sequence"/>
</dbReference>
<proteinExistence type="predicted"/>
<name>A0A1F7XLC9_9BACT</name>
<gene>
    <name evidence="2" type="ORF">A2V97_03455</name>
</gene>
<dbReference type="InterPro" id="IPR043993">
    <property type="entry name" value="T4SS_pilin"/>
</dbReference>
<keyword evidence="1" id="KW-0472">Membrane</keyword>
<evidence type="ECO:0000313" key="3">
    <source>
        <dbReference type="Proteomes" id="UP000177382"/>
    </source>
</evidence>
<evidence type="ECO:0000256" key="1">
    <source>
        <dbReference type="SAM" id="Phobius"/>
    </source>
</evidence>
<accession>A0A1F7XLC9</accession>
<protein>
    <submittedName>
        <fullName evidence="2">Uncharacterized protein</fullName>
    </submittedName>
</protein>
<organism evidence="2 3">
    <name type="scientific">Candidatus Woesebacteria bacterium RBG_16_42_24</name>
    <dbReference type="NCBI Taxonomy" id="1802485"/>
    <lineage>
        <taxon>Bacteria</taxon>
        <taxon>Candidatus Woeseibacteriota</taxon>
    </lineage>
</organism>
<dbReference type="EMBL" id="MGFX01000001">
    <property type="protein sequence ID" value="OGM15800.1"/>
    <property type="molecule type" value="Genomic_DNA"/>
</dbReference>
<comment type="caution">
    <text evidence="2">The sequence shown here is derived from an EMBL/GenBank/DDBJ whole genome shotgun (WGS) entry which is preliminary data.</text>
</comment>
<sequence>MLAQVPAPNKITNPALGNNLQNLTGAEFFEKFVPMLISLVLIIGVVIFTFVLVLGAISWISSGGDKAQVESARGKVTTAIIGLVLLFSAWAIINLIELFFGINILTLDILNLAIQ</sequence>
<feature type="transmembrane region" description="Helical" evidence="1">
    <location>
        <begin position="80"/>
        <end position="102"/>
    </location>
</feature>
<evidence type="ECO:0000313" key="2">
    <source>
        <dbReference type="EMBL" id="OGM15800.1"/>
    </source>
</evidence>
<keyword evidence="1" id="KW-0812">Transmembrane</keyword>
<dbReference type="AlphaFoldDB" id="A0A1F7XLC9"/>
<reference evidence="2 3" key="1">
    <citation type="journal article" date="2016" name="Nat. Commun.">
        <title>Thousands of microbial genomes shed light on interconnected biogeochemical processes in an aquifer system.</title>
        <authorList>
            <person name="Anantharaman K."/>
            <person name="Brown C.T."/>
            <person name="Hug L.A."/>
            <person name="Sharon I."/>
            <person name="Castelle C.J."/>
            <person name="Probst A.J."/>
            <person name="Thomas B.C."/>
            <person name="Singh A."/>
            <person name="Wilkins M.J."/>
            <person name="Karaoz U."/>
            <person name="Brodie E.L."/>
            <person name="Williams K.H."/>
            <person name="Hubbard S.S."/>
            <person name="Banfield J.F."/>
        </authorList>
    </citation>
    <scope>NUCLEOTIDE SEQUENCE [LARGE SCALE GENOMIC DNA]</scope>
</reference>
<keyword evidence="1" id="KW-1133">Transmembrane helix</keyword>
<feature type="transmembrane region" description="Helical" evidence="1">
    <location>
        <begin position="32"/>
        <end position="60"/>
    </location>
</feature>